<gene>
    <name evidence="2" type="ORF">IWX90DRAFT_318619</name>
</gene>
<name>A0ABR1XJB4_9PEZI</name>
<accession>A0ABR1XJB4</accession>
<proteinExistence type="predicted"/>
<keyword evidence="1" id="KW-0472">Membrane</keyword>
<dbReference type="EMBL" id="JBBWUH010000009">
    <property type="protein sequence ID" value="KAK8157248.1"/>
    <property type="molecule type" value="Genomic_DNA"/>
</dbReference>
<comment type="caution">
    <text evidence="2">The sequence shown here is derived from an EMBL/GenBank/DDBJ whole genome shotgun (WGS) entry which is preliminary data.</text>
</comment>
<feature type="transmembrane region" description="Helical" evidence="1">
    <location>
        <begin position="32"/>
        <end position="55"/>
    </location>
</feature>
<evidence type="ECO:0000313" key="3">
    <source>
        <dbReference type="Proteomes" id="UP001456524"/>
    </source>
</evidence>
<keyword evidence="1" id="KW-0812">Transmembrane</keyword>
<protein>
    <submittedName>
        <fullName evidence="2">Uncharacterized protein</fullName>
    </submittedName>
</protein>
<dbReference type="Proteomes" id="UP001456524">
    <property type="component" value="Unassembled WGS sequence"/>
</dbReference>
<keyword evidence="1" id="KW-1133">Transmembrane helix</keyword>
<sequence>MQIRSGLWAAGVFVVVSNTAISRSLSGSKIGSLFYSSTSLLVFLLQSTFIFTLLLPRHDTVDADATCKRRIFRERAQQAPGCRLSHRMLFPALLPTEIMIDDDLHPDGSGRAYSVTTGASAMR</sequence>
<evidence type="ECO:0000313" key="2">
    <source>
        <dbReference type="EMBL" id="KAK8157248.1"/>
    </source>
</evidence>
<keyword evidence="3" id="KW-1185">Reference proteome</keyword>
<evidence type="ECO:0000256" key="1">
    <source>
        <dbReference type="SAM" id="Phobius"/>
    </source>
</evidence>
<organism evidence="2 3">
    <name type="scientific">Phyllosticta citrichinensis</name>
    <dbReference type="NCBI Taxonomy" id="1130410"/>
    <lineage>
        <taxon>Eukaryota</taxon>
        <taxon>Fungi</taxon>
        <taxon>Dikarya</taxon>
        <taxon>Ascomycota</taxon>
        <taxon>Pezizomycotina</taxon>
        <taxon>Dothideomycetes</taxon>
        <taxon>Dothideomycetes incertae sedis</taxon>
        <taxon>Botryosphaeriales</taxon>
        <taxon>Phyllostictaceae</taxon>
        <taxon>Phyllosticta</taxon>
    </lineage>
</organism>
<reference evidence="2 3" key="1">
    <citation type="journal article" date="2022" name="G3 (Bethesda)">
        <title>Enemy or ally: a genomic approach to elucidate the lifestyle of Phyllosticta citrichinaensis.</title>
        <authorList>
            <person name="Buijs V.A."/>
            <person name="Groenewald J.Z."/>
            <person name="Haridas S."/>
            <person name="LaButti K.M."/>
            <person name="Lipzen A."/>
            <person name="Martin F.M."/>
            <person name="Barry K."/>
            <person name="Grigoriev I.V."/>
            <person name="Crous P.W."/>
            <person name="Seidl M.F."/>
        </authorList>
    </citation>
    <scope>NUCLEOTIDE SEQUENCE [LARGE SCALE GENOMIC DNA]</scope>
    <source>
        <strain evidence="2 3">CBS 129764</strain>
    </source>
</reference>